<sequence>MSAEAVATALGTTYFKASVLLLTARDSQRHAPPAQRPPCCQEWGVGWGEGRRRER</sequence>
<reference evidence="1" key="1">
    <citation type="submission" date="2022-10" db="EMBL/GenBank/DDBJ databases">
        <title>The complete genomes of actinobacterial strains from the NBC collection.</title>
        <authorList>
            <person name="Joergensen T.S."/>
            <person name="Alvarez Arevalo M."/>
            <person name="Sterndorff E.B."/>
            <person name="Faurdal D."/>
            <person name="Vuksanovic O."/>
            <person name="Mourched A.-S."/>
            <person name="Charusanti P."/>
            <person name="Shaw S."/>
            <person name="Blin K."/>
            <person name="Weber T."/>
        </authorList>
    </citation>
    <scope>NUCLEOTIDE SEQUENCE</scope>
    <source>
        <strain evidence="1">NBC_00248</strain>
    </source>
</reference>
<name>A0ABZ1T348_STRVG</name>
<organism evidence="1 2">
    <name type="scientific">Streptomyces virginiae</name>
    <name type="common">Streptomyces cinnamonensis</name>
    <dbReference type="NCBI Taxonomy" id="1961"/>
    <lineage>
        <taxon>Bacteria</taxon>
        <taxon>Bacillati</taxon>
        <taxon>Actinomycetota</taxon>
        <taxon>Actinomycetes</taxon>
        <taxon>Kitasatosporales</taxon>
        <taxon>Streptomycetaceae</taxon>
        <taxon>Streptomyces</taxon>
    </lineage>
</organism>
<protein>
    <submittedName>
        <fullName evidence="1">Uncharacterized protein</fullName>
    </submittedName>
</protein>
<dbReference type="EMBL" id="CP108090">
    <property type="protein sequence ID" value="WUQ10279.1"/>
    <property type="molecule type" value="Genomic_DNA"/>
</dbReference>
<keyword evidence="2" id="KW-1185">Reference proteome</keyword>
<accession>A0ABZ1T348</accession>
<proteinExistence type="predicted"/>
<dbReference type="Proteomes" id="UP001432039">
    <property type="component" value="Chromosome"/>
</dbReference>
<dbReference type="RefSeq" id="WP_328959841.1">
    <property type="nucleotide sequence ID" value="NZ_CP108090.1"/>
</dbReference>
<evidence type="ECO:0000313" key="2">
    <source>
        <dbReference type="Proteomes" id="UP001432039"/>
    </source>
</evidence>
<gene>
    <name evidence="1" type="ORF">OG517_01870</name>
</gene>
<evidence type="ECO:0000313" key="1">
    <source>
        <dbReference type="EMBL" id="WUQ10279.1"/>
    </source>
</evidence>